<dbReference type="GO" id="GO:0006284">
    <property type="term" value="P:base-excision repair"/>
    <property type="evidence" value="ECO:0007669"/>
    <property type="project" value="TreeGrafter"/>
</dbReference>
<dbReference type="GO" id="GO:0005634">
    <property type="term" value="C:nucleus"/>
    <property type="evidence" value="ECO:0007669"/>
    <property type="project" value="TreeGrafter"/>
</dbReference>
<dbReference type="CDD" id="cd09076">
    <property type="entry name" value="L1-EN"/>
    <property type="match status" value="1"/>
</dbReference>
<evidence type="ECO:0000256" key="6">
    <source>
        <dbReference type="ARBA" id="ARBA00022801"/>
    </source>
</evidence>
<reference evidence="14" key="1">
    <citation type="thesis" date="2021" institute="BYU ScholarsArchive" country="Provo, UT, USA">
        <title>Applications of and Algorithms for Genome Assembly and Genomic Analyses with an Emphasis on Marine Teleosts.</title>
        <authorList>
            <person name="Pickett B.D."/>
        </authorList>
    </citation>
    <scope>NUCLEOTIDE SEQUENCE</scope>
    <source>
        <strain evidence="14">HI-2016</strain>
    </source>
</reference>
<dbReference type="Proteomes" id="UP000824540">
    <property type="component" value="Unassembled WGS sequence"/>
</dbReference>
<feature type="site" description="Transition state stabilizer" evidence="11">
    <location>
        <position position="162"/>
    </location>
</feature>
<keyword evidence="10" id="KW-0464">Manganese</keyword>
<evidence type="ECO:0000256" key="4">
    <source>
        <dbReference type="ARBA" id="ARBA00022723"/>
    </source>
</evidence>
<feature type="active site" description="Proton donor/acceptor" evidence="9">
    <location>
        <position position="160"/>
    </location>
</feature>
<dbReference type="SUPFAM" id="SSF56219">
    <property type="entry name" value="DNase I-like"/>
    <property type="match status" value="1"/>
</dbReference>
<evidence type="ECO:0000256" key="2">
    <source>
        <dbReference type="ARBA" id="ARBA00007092"/>
    </source>
</evidence>
<feature type="binding site" evidence="10">
    <location>
        <position position="26"/>
    </location>
    <ligand>
        <name>Mg(2+)</name>
        <dbReference type="ChEBI" id="CHEBI:18420"/>
        <label>1</label>
    </ligand>
</feature>
<dbReference type="GO" id="GO:0003906">
    <property type="term" value="F:DNA-(apurinic or apyrimidinic site) endonuclease activity"/>
    <property type="evidence" value="ECO:0007669"/>
    <property type="project" value="TreeGrafter"/>
</dbReference>
<feature type="active site" description="Proton acceptor" evidence="9">
    <location>
        <position position="251"/>
    </location>
</feature>
<dbReference type="GO" id="GO:0008311">
    <property type="term" value="F:double-stranded DNA 3'-5' DNA exonuclease activity"/>
    <property type="evidence" value="ECO:0007669"/>
    <property type="project" value="UniProtKB-EC"/>
</dbReference>
<keyword evidence="5" id="KW-0227">DNA damage</keyword>
<evidence type="ECO:0000256" key="12">
    <source>
        <dbReference type="SAM" id="MobiDB-lite"/>
    </source>
</evidence>
<feature type="binding site" evidence="10">
    <location>
        <position position="162"/>
    </location>
    <ligand>
        <name>Mg(2+)</name>
        <dbReference type="ChEBI" id="CHEBI:18420"/>
        <label>1</label>
    </ligand>
</feature>
<gene>
    <name evidence="14" type="ORF">JZ751_000154</name>
</gene>
<feature type="binding site" evidence="10">
    <location>
        <position position="250"/>
    </location>
    <ligand>
        <name>Mg(2+)</name>
        <dbReference type="ChEBI" id="CHEBI:18420"/>
        <label>1</label>
    </ligand>
</feature>
<evidence type="ECO:0000259" key="13">
    <source>
        <dbReference type="Pfam" id="PF03372"/>
    </source>
</evidence>
<evidence type="ECO:0000313" key="14">
    <source>
        <dbReference type="EMBL" id="KAG9355316.1"/>
    </source>
</evidence>
<dbReference type="EC" id="3.1.11.2" evidence="3"/>
<comment type="cofactor">
    <cofactor evidence="10">
        <name>Mg(2+)</name>
        <dbReference type="ChEBI" id="CHEBI:18420"/>
    </cofactor>
    <cofactor evidence="10">
        <name>Mn(2+)</name>
        <dbReference type="ChEBI" id="CHEBI:29035"/>
    </cofactor>
    <text evidence="10">Probably binds two magnesium or manganese ions per subunit.</text>
</comment>
<comment type="similarity">
    <text evidence="2">Belongs to the DNA repair enzymes AP/ExoA family.</text>
</comment>
<feature type="binding site" evidence="10">
    <location>
        <position position="251"/>
    </location>
    <ligand>
        <name>Mg(2+)</name>
        <dbReference type="ChEBI" id="CHEBI:18420"/>
        <label>1</label>
    </ligand>
</feature>
<keyword evidence="7 10" id="KW-0460">Magnesium</keyword>
<dbReference type="PANTHER" id="PTHR22748:SF26">
    <property type="entry name" value="ENDONUCLEASE_EXONUCLEASE_PHOSPHATASE DOMAIN-CONTAINING PROTEIN"/>
    <property type="match status" value="1"/>
</dbReference>
<evidence type="ECO:0000256" key="8">
    <source>
        <dbReference type="ARBA" id="ARBA00023204"/>
    </source>
</evidence>
<dbReference type="EMBL" id="JAFBMS010000001">
    <property type="protein sequence ID" value="KAG9355316.1"/>
    <property type="molecule type" value="Genomic_DNA"/>
</dbReference>
<keyword evidence="8" id="KW-0234">DNA repair</keyword>
<feature type="domain" description="Endonuclease/exonuclease/phosphatase" evidence="13">
    <location>
        <begin position="23"/>
        <end position="251"/>
    </location>
</feature>
<keyword evidence="4 10" id="KW-0479">Metal-binding</keyword>
<sequence>MVPIIESEWNMYPARGQRELCFVTWNTRGLHSTKASPRKTANVLGHLAALGTDVAFLQETHIGSEDTRELEGVVGWRTFLTVHDPFRKGVAILVRQDVEFEHVGQDEDCEGSYFVLTCRLHGCLYTLASVYNHQRDKRVLCRLTRYLQEMGAGVLVIGGDFNTVLNPNLDRTSSSRNAHHTILRRCVVKMAARLRLVDIWRKQNPAERAYSHRDAKTKGCSRIDFFLVPWATVGYVLGCCIHGAPTGLSDHYPVSLRLLPAPPEGPCLTLQLHGMVPPPQLATPLVCLWLRQKHQTLLSKAPPDERWAGRVSGGEVLASISSLMDYGNPVPDGVPVSFYRRACGWMLTSHLKALYNGMLEDGLIPDSFSDTISLPLGGTDHCHHCFNVDYLIFATVLATRIGKGLELVAKTDDRVSGGAASTVVVAYGEGLKRVRWLYLAGALEGEAQGRHTLSHVIRVLERLLKDAEGPGQISSDRYKELRRGCPLTPVLLSLCMKRLAERIRSHDPTIDAEVQPVPSYPHKTAVVIRGFTSLSKCNLSAELQTFSIISGLTVTMMVKEADDMLAGEDGKANKTDRSPKLESDSKICTVQHT</sequence>
<feature type="binding site" evidence="10">
    <location>
        <position position="160"/>
    </location>
    <ligand>
        <name>Mg(2+)</name>
        <dbReference type="ChEBI" id="CHEBI:18420"/>
        <label>1</label>
    </ligand>
</feature>
<feature type="compositionally biased region" description="Basic and acidic residues" evidence="12">
    <location>
        <begin position="568"/>
        <end position="585"/>
    </location>
</feature>
<dbReference type="GO" id="GO:0046872">
    <property type="term" value="F:metal ion binding"/>
    <property type="evidence" value="ECO:0007669"/>
    <property type="project" value="UniProtKB-KW"/>
</dbReference>
<dbReference type="InterPro" id="IPR036691">
    <property type="entry name" value="Endo/exonu/phosph_ase_sf"/>
</dbReference>
<proteinExistence type="inferred from homology"/>
<evidence type="ECO:0000256" key="10">
    <source>
        <dbReference type="PIRSR" id="PIRSR604808-2"/>
    </source>
</evidence>
<feature type="site" description="Interaction with DNA substrate" evidence="11">
    <location>
        <position position="251"/>
    </location>
</feature>
<feature type="binding site" evidence="10">
    <location>
        <position position="59"/>
    </location>
    <ligand>
        <name>Mg(2+)</name>
        <dbReference type="ChEBI" id="CHEBI:18420"/>
        <label>1</label>
    </ligand>
</feature>
<feature type="active site" evidence="9">
    <location>
        <position position="131"/>
    </location>
</feature>
<evidence type="ECO:0000256" key="1">
    <source>
        <dbReference type="ARBA" id="ARBA00000493"/>
    </source>
</evidence>
<feature type="site" description="Important for catalytic activity" evidence="11">
    <location>
        <position position="224"/>
    </location>
</feature>
<dbReference type="OrthoDB" id="8961218at2759"/>
<accession>A0A8T2PVR6</accession>
<dbReference type="InterPro" id="IPR004808">
    <property type="entry name" value="AP_endonuc_1"/>
</dbReference>
<evidence type="ECO:0000256" key="7">
    <source>
        <dbReference type="ARBA" id="ARBA00022842"/>
    </source>
</evidence>
<comment type="catalytic activity">
    <reaction evidence="1">
        <text>Exonucleolytic cleavage in the 3'- to 5'-direction to yield nucleoside 5'-phosphates.</text>
        <dbReference type="EC" id="3.1.11.2"/>
    </reaction>
</comment>
<evidence type="ECO:0000256" key="9">
    <source>
        <dbReference type="PIRSR" id="PIRSR604808-1"/>
    </source>
</evidence>
<organism evidence="14 15">
    <name type="scientific">Albula glossodonta</name>
    <name type="common">roundjaw bonefish</name>
    <dbReference type="NCBI Taxonomy" id="121402"/>
    <lineage>
        <taxon>Eukaryota</taxon>
        <taxon>Metazoa</taxon>
        <taxon>Chordata</taxon>
        <taxon>Craniata</taxon>
        <taxon>Vertebrata</taxon>
        <taxon>Euteleostomi</taxon>
        <taxon>Actinopterygii</taxon>
        <taxon>Neopterygii</taxon>
        <taxon>Teleostei</taxon>
        <taxon>Albuliformes</taxon>
        <taxon>Albulidae</taxon>
        <taxon>Albula</taxon>
    </lineage>
</organism>
<comment type="caution">
    <text evidence="14">The sequence shown here is derived from an EMBL/GenBank/DDBJ whole genome shotgun (WGS) entry which is preliminary data.</text>
</comment>
<dbReference type="Gene3D" id="3.60.10.10">
    <property type="entry name" value="Endonuclease/exonuclease/phosphatase"/>
    <property type="match status" value="1"/>
</dbReference>
<dbReference type="Pfam" id="PF03372">
    <property type="entry name" value="Exo_endo_phos"/>
    <property type="match status" value="1"/>
</dbReference>
<name>A0A8T2PVR6_9TELE</name>
<evidence type="ECO:0000313" key="15">
    <source>
        <dbReference type="Proteomes" id="UP000824540"/>
    </source>
</evidence>
<keyword evidence="15" id="KW-1185">Reference proteome</keyword>
<evidence type="ECO:0000256" key="5">
    <source>
        <dbReference type="ARBA" id="ARBA00022763"/>
    </source>
</evidence>
<dbReference type="PANTHER" id="PTHR22748">
    <property type="entry name" value="AP ENDONUCLEASE"/>
    <property type="match status" value="1"/>
</dbReference>
<evidence type="ECO:0000256" key="3">
    <source>
        <dbReference type="ARBA" id="ARBA00012115"/>
    </source>
</evidence>
<keyword evidence="6" id="KW-0378">Hydrolase</keyword>
<dbReference type="GO" id="GO:0008081">
    <property type="term" value="F:phosphoric diester hydrolase activity"/>
    <property type="evidence" value="ECO:0007669"/>
    <property type="project" value="TreeGrafter"/>
</dbReference>
<feature type="region of interest" description="Disordered" evidence="12">
    <location>
        <begin position="568"/>
        <end position="593"/>
    </location>
</feature>
<protein>
    <recommendedName>
        <fullName evidence="3">exodeoxyribonuclease III</fullName>
        <ecNumber evidence="3">3.1.11.2</ecNumber>
    </recommendedName>
</protein>
<dbReference type="InterPro" id="IPR005135">
    <property type="entry name" value="Endo/exonuclease/phosphatase"/>
</dbReference>
<dbReference type="AlphaFoldDB" id="A0A8T2PVR6"/>
<evidence type="ECO:0000256" key="11">
    <source>
        <dbReference type="PIRSR" id="PIRSR604808-3"/>
    </source>
</evidence>